<evidence type="ECO:0000256" key="3">
    <source>
        <dbReference type="ARBA" id="ARBA00023163"/>
    </source>
</evidence>
<evidence type="ECO:0000256" key="2">
    <source>
        <dbReference type="ARBA" id="ARBA00023125"/>
    </source>
</evidence>
<dbReference type="GO" id="GO:0003700">
    <property type="term" value="F:DNA-binding transcription factor activity"/>
    <property type="evidence" value="ECO:0007669"/>
    <property type="project" value="InterPro"/>
</dbReference>
<dbReference type="Proteomes" id="UP000766246">
    <property type="component" value="Unassembled WGS sequence"/>
</dbReference>
<dbReference type="PRINTS" id="PR00032">
    <property type="entry name" value="HTHARAC"/>
</dbReference>
<evidence type="ECO:0000313" key="6">
    <source>
        <dbReference type="Proteomes" id="UP000766246"/>
    </source>
</evidence>
<feature type="domain" description="HTH araC/xylS-type" evidence="4">
    <location>
        <begin position="259"/>
        <end position="356"/>
    </location>
</feature>
<gene>
    <name evidence="5" type="ORF">E7272_07250</name>
</gene>
<proteinExistence type="predicted"/>
<dbReference type="InterPro" id="IPR011051">
    <property type="entry name" value="RmlC_Cupin_sf"/>
</dbReference>
<reference evidence="5" key="1">
    <citation type="submission" date="2019-04" db="EMBL/GenBank/DDBJ databases">
        <title>Evolution of Biomass-Degrading Anaerobic Consortia Revealed by Metagenomics.</title>
        <authorList>
            <person name="Peng X."/>
        </authorList>
    </citation>
    <scope>NUCLEOTIDE SEQUENCE</scope>
    <source>
        <strain evidence="5">SIG311</strain>
    </source>
</reference>
<keyword evidence="3" id="KW-0804">Transcription</keyword>
<sequence>MTLERLWFIIVCMDATALKQHIYDMTDTEKFYKEYYIARSNPKNLNKFLANLDMEDVFKRHLLIWEVKETIPDVFEDSFFFDLTNNDSIVVQKHERYSPAIEHSHTFFEITYIYDGKCTQDISGKTIEMRTGDFCIIPPGIKHSISIFDDTIAINIMLRRDTLHSMFYGFLNTQNILSSFFLNNIYAKKANDYIMFRTGSDSALSLSFIWMLSESRNRQEYYYQAITNTLLLDFYLIIRNYSESVQMPLFDSRVDVQRYALIQYIQENYKEITLSDLAKRFHYSNEYTSRLIKELTGMNYTEILRTVRIEHSQDLLANSTMSVSTIAEAVGYDTAEHYIRQFKKYTGMTPSAFRKQSASNKER</sequence>
<evidence type="ECO:0000259" key="4">
    <source>
        <dbReference type="PROSITE" id="PS01124"/>
    </source>
</evidence>
<comment type="caution">
    <text evidence="5">The sequence shown here is derived from an EMBL/GenBank/DDBJ whole genome shotgun (WGS) entry which is preliminary data.</text>
</comment>
<dbReference type="InterPro" id="IPR003313">
    <property type="entry name" value="AraC-bd"/>
</dbReference>
<dbReference type="AlphaFoldDB" id="A0A927U9J5"/>
<dbReference type="PROSITE" id="PS00041">
    <property type="entry name" value="HTH_ARAC_FAMILY_1"/>
    <property type="match status" value="1"/>
</dbReference>
<organism evidence="5 6">
    <name type="scientific">Pseudobutyrivibrio ruminis</name>
    <dbReference type="NCBI Taxonomy" id="46206"/>
    <lineage>
        <taxon>Bacteria</taxon>
        <taxon>Bacillati</taxon>
        <taxon>Bacillota</taxon>
        <taxon>Clostridia</taxon>
        <taxon>Lachnospirales</taxon>
        <taxon>Lachnospiraceae</taxon>
        <taxon>Pseudobutyrivibrio</taxon>
    </lineage>
</organism>
<dbReference type="Pfam" id="PF12833">
    <property type="entry name" value="HTH_18"/>
    <property type="match status" value="1"/>
</dbReference>
<dbReference type="PROSITE" id="PS01124">
    <property type="entry name" value="HTH_ARAC_FAMILY_2"/>
    <property type="match status" value="1"/>
</dbReference>
<dbReference type="InterPro" id="IPR020449">
    <property type="entry name" value="Tscrpt_reg_AraC-type_HTH"/>
</dbReference>
<dbReference type="PANTHER" id="PTHR43280">
    <property type="entry name" value="ARAC-FAMILY TRANSCRIPTIONAL REGULATOR"/>
    <property type="match status" value="1"/>
</dbReference>
<name>A0A927U9J5_9FIRM</name>
<protein>
    <submittedName>
        <fullName evidence="5">Helix-turn-helix domain-containing protein</fullName>
    </submittedName>
</protein>
<dbReference type="GO" id="GO:0043565">
    <property type="term" value="F:sequence-specific DNA binding"/>
    <property type="evidence" value="ECO:0007669"/>
    <property type="project" value="InterPro"/>
</dbReference>
<dbReference type="Pfam" id="PF02311">
    <property type="entry name" value="AraC_binding"/>
    <property type="match status" value="1"/>
</dbReference>
<dbReference type="InterPro" id="IPR018060">
    <property type="entry name" value="HTH_AraC"/>
</dbReference>
<dbReference type="InterPro" id="IPR009057">
    <property type="entry name" value="Homeodomain-like_sf"/>
</dbReference>
<dbReference type="EMBL" id="SVER01000016">
    <property type="protein sequence ID" value="MBE5919627.1"/>
    <property type="molecule type" value="Genomic_DNA"/>
</dbReference>
<dbReference type="InterPro" id="IPR018062">
    <property type="entry name" value="HTH_AraC-typ_CS"/>
</dbReference>
<keyword evidence="2" id="KW-0238">DNA-binding</keyword>
<dbReference type="InterPro" id="IPR014710">
    <property type="entry name" value="RmlC-like_jellyroll"/>
</dbReference>
<dbReference type="Gene3D" id="1.10.10.60">
    <property type="entry name" value="Homeodomain-like"/>
    <property type="match status" value="2"/>
</dbReference>
<dbReference type="Gene3D" id="2.60.120.10">
    <property type="entry name" value="Jelly Rolls"/>
    <property type="match status" value="1"/>
</dbReference>
<evidence type="ECO:0000256" key="1">
    <source>
        <dbReference type="ARBA" id="ARBA00023015"/>
    </source>
</evidence>
<keyword evidence="1" id="KW-0805">Transcription regulation</keyword>
<dbReference type="SMART" id="SM00342">
    <property type="entry name" value="HTH_ARAC"/>
    <property type="match status" value="1"/>
</dbReference>
<dbReference type="SUPFAM" id="SSF46689">
    <property type="entry name" value="Homeodomain-like"/>
    <property type="match status" value="1"/>
</dbReference>
<evidence type="ECO:0000313" key="5">
    <source>
        <dbReference type="EMBL" id="MBE5919627.1"/>
    </source>
</evidence>
<dbReference type="PANTHER" id="PTHR43280:SF28">
    <property type="entry name" value="HTH-TYPE TRANSCRIPTIONAL ACTIVATOR RHAS"/>
    <property type="match status" value="1"/>
</dbReference>
<dbReference type="SUPFAM" id="SSF51182">
    <property type="entry name" value="RmlC-like cupins"/>
    <property type="match status" value="1"/>
</dbReference>
<accession>A0A927U9J5</accession>